<feature type="domain" description="ATPase AAA-type core" evidence="4">
    <location>
        <begin position="635"/>
        <end position="750"/>
    </location>
</feature>
<dbReference type="SMART" id="SM00015">
    <property type="entry name" value="IQ"/>
    <property type="match status" value="1"/>
</dbReference>
<dbReference type="SUPFAM" id="SSF52540">
    <property type="entry name" value="P-loop containing nucleoside triphosphate hydrolases"/>
    <property type="match status" value="1"/>
</dbReference>
<feature type="compositionally biased region" description="Basic and acidic residues" evidence="3">
    <location>
        <begin position="874"/>
        <end position="893"/>
    </location>
</feature>
<keyword evidence="1" id="KW-0547">Nucleotide-binding</keyword>
<evidence type="ECO:0000256" key="3">
    <source>
        <dbReference type="SAM" id="MobiDB-lite"/>
    </source>
</evidence>
<keyword evidence="6" id="KW-1185">Reference proteome</keyword>
<dbReference type="CDD" id="cd23767">
    <property type="entry name" value="IQCD"/>
    <property type="match status" value="1"/>
</dbReference>
<protein>
    <submittedName>
        <fullName evidence="5">IQ and AAA domain-containing protein 1-like</fullName>
    </submittedName>
</protein>
<dbReference type="AlphaFoldDB" id="A0A444U0D5"/>
<dbReference type="Gene3D" id="1.10.8.60">
    <property type="match status" value="1"/>
</dbReference>
<accession>A0A444U0D5</accession>
<organism evidence="5 6">
    <name type="scientific">Acipenser ruthenus</name>
    <name type="common">Sterlet sturgeon</name>
    <dbReference type="NCBI Taxonomy" id="7906"/>
    <lineage>
        <taxon>Eukaryota</taxon>
        <taxon>Metazoa</taxon>
        <taxon>Chordata</taxon>
        <taxon>Craniata</taxon>
        <taxon>Vertebrata</taxon>
        <taxon>Euteleostomi</taxon>
        <taxon>Actinopterygii</taxon>
        <taxon>Chondrostei</taxon>
        <taxon>Acipenseriformes</taxon>
        <taxon>Acipenseridae</taxon>
        <taxon>Acipenser</taxon>
    </lineage>
</organism>
<keyword evidence="2" id="KW-0067">ATP-binding</keyword>
<feature type="region of interest" description="Disordered" evidence="3">
    <location>
        <begin position="438"/>
        <end position="487"/>
    </location>
</feature>
<comment type="caution">
    <text evidence="5">The sequence shown here is derived from an EMBL/GenBank/DDBJ whole genome shotgun (WGS) entry which is preliminary data.</text>
</comment>
<dbReference type="PANTHER" id="PTHR14690:SF10">
    <property type="entry name" value="IQ AND AAA DOMAIN-CONTAINING PROTEIN-LIKE"/>
    <property type="match status" value="1"/>
</dbReference>
<evidence type="ECO:0000313" key="5">
    <source>
        <dbReference type="EMBL" id="RXM28666.1"/>
    </source>
</evidence>
<feature type="region of interest" description="Disordered" evidence="3">
    <location>
        <begin position="870"/>
        <end position="893"/>
    </location>
</feature>
<evidence type="ECO:0000313" key="6">
    <source>
        <dbReference type="Proteomes" id="UP000289886"/>
    </source>
</evidence>
<name>A0A444U0D5_ACIRT</name>
<dbReference type="GO" id="GO:0016887">
    <property type="term" value="F:ATP hydrolysis activity"/>
    <property type="evidence" value="ECO:0007669"/>
    <property type="project" value="InterPro"/>
</dbReference>
<feature type="compositionally biased region" description="Basic residues" evidence="3">
    <location>
        <begin position="453"/>
        <end position="469"/>
    </location>
</feature>
<dbReference type="InterPro" id="IPR003959">
    <property type="entry name" value="ATPase_AAA_core"/>
</dbReference>
<feature type="compositionally biased region" description="Basic residues" evidence="3">
    <location>
        <begin position="532"/>
        <end position="549"/>
    </location>
</feature>
<reference evidence="5 6" key="1">
    <citation type="submission" date="2019-01" db="EMBL/GenBank/DDBJ databases">
        <title>Draft Genome and Complete Hox-Cluster Characterization of the Sterlet Sturgeon (Acipenser ruthenus).</title>
        <authorList>
            <person name="Wei Q."/>
        </authorList>
    </citation>
    <scope>NUCLEOTIDE SEQUENCE [LARGE SCALE GENOMIC DNA]</scope>
    <source>
        <strain evidence="5">WHYD16114868_AA</strain>
        <tissue evidence="5">Blood</tissue>
    </source>
</reference>
<dbReference type="PANTHER" id="PTHR14690">
    <property type="entry name" value="IQ MOTIF CONTAINING WITH AAA DOMAIN 1"/>
    <property type="match status" value="1"/>
</dbReference>
<evidence type="ECO:0000256" key="2">
    <source>
        <dbReference type="ARBA" id="ARBA00022840"/>
    </source>
</evidence>
<dbReference type="PROSITE" id="PS50096">
    <property type="entry name" value="IQ"/>
    <property type="match status" value="1"/>
</dbReference>
<gene>
    <name evidence="5" type="ORF">EOD39_9528</name>
</gene>
<dbReference type="InterPro" id="IPR052267">
    <property type="entry name" value="N-DRC_Component"/>
</dbReference>
<dbReference type="GO" id="GO:0005524">
    <property type="term" value="F:ATP binding"/>
    <property type="evidence" value="ECO:0007669"/>
    <property type="project" value="UniProtKB-KW"/>
</dbReference>
<feature type="region of interest" description="Disordered" evidence="3">
    <location>
        <begin position="524"/>
        <end position="555"/>
    </location>
</feature>
<dbReference type="Pfam" id="PF00004">
    <property type="entry name" value="AAA"/>
    <property type="match status" value="1"/>
</dbReference>
<proteinExistence type="predicted"/>
<dbReference type="EMBL" id="SCEB01215598">
    <property type="protein sequence ID" value="RXM28666.1"/>
    <property type="molecule type" value="Genomic_DNA"/>
</dbReference>
<evidence type="ECO:0000259" key="4">
    <source>
        <dbReference type="Pfam" id="PF00004"/>
    </source>
</evidence>
<dbReference type="InterPro" id="IPR000048">
    <property type="entry name" value="IQ_motif_EF-hand-BS"/>
</dbReference>
<dbReference type="Proteomes" id="UP000289886">
    <property type="component" value="Unassembled WGS sequence"/>
</dbReference>
<dbReference type="Gene3D" id="3.40.50.300">
    <property type="entry name" value="P-loop containing nucleotide triphosphate hydrolases"/>
    <property type="match status" value="1"/>
</dbReference>
<sequence length="893" mass="102388">MSDLRWECQQNGAIYHTIKSEKLQKQHHLRVVTLERRLYQQVVTQCKDTVALQERLGPNEPCSKDVRVHYSFDCAQQDGNLTSGFRHPLKIAKTQAGFLLHTYNKMWAHAHLDLTSLLAQEMPEMPPPLEKDRVVFFQRVATLYVRYVQIFRRLESVYDQMVHPQKRRILRQLLDGVIGRVLELKNEMVEKECSEYHYMDDIVQDLKLTPADIEIPIPKYFINERTKVLHERGQILSAILDRMGLQTKPKTAVVRPLSLEEAIKLIQVSERARQGRLRAKFMREIRRDEERQRRAKERGTVGADLDQAATRIQKVWKGFIQRKKTRKERDDEMIFIGMALGPQHIQPCPATVAARSTEEHRQHRQGEHEREYQMALVSVKDKLQEVEGPDMRETMKDQIRQWFIECHDLTGTFPEYPDEEDGGSAVIFAEKTPKQLQEELAAQEAEKENAQKSKGKKEKKTDKGKKGKEKGKGEENRNESTNFNQKHVEELIKEEKRKEIESEIRVQVDELMREELKNLRLAVDRDSGTKGKSGKKKKKDKKSGKKKKKEKDLTPDRTIQSLYQELVEQGILKQAEKVTLDEYLGDYSYLGTTLRQTDIEPMPSLSDVRQVVSLYAVLPLGSSVVHEKAPLVKSILLAGPAGVGKKMLVNAICTETGANLFDLSPMNIAGKYPGKNGLQMMLHLVFKVARQLQPSVVWIGEAEKMFYKKVTKDEKELDPKRLKKDLPKILKSIKGEDRVLILGTSKQPFNGDLKPLCKAYNKIILIPRPDYASRYVIWAQLIQKNGGVITSALNLSSLAKISDGYTQGHIMKVVKAVLTERRIDQLAKKPLTGAEYVVHLAKIDPVFKEEEEAFKSWYAKTPLGKKRAMAALGKNEEEVEKGKEKGKGGKEKK</sequence>
<dbReference type="FunFam" id="1.10.8.60:FF:000064">
    <property type="entry name" value="IQ motif containing with AAA domain 1"/>
    <property type="match status" value="1"/>
</dbReference>
<evidence type="ECO:0000256" key="1">
    <source>
        <dbReference type="ARBA" id="ARBA00022741"/>
    </source>
</evidence>
<dbReference type="InterPro" id="IPR027417">
    <property type="entry name" value="P-loop_NTPase"/>
</dbReference>